<dbReference type="Proteomes" id="UP000481030">
    <property type="component" value="Unassembled WGS sequence"/>
</dbReference>
<comment type="caution">
    <text evidence="1">The sequence shown here is derived from an EMBL/GenBank/DDBJ whole genome shotgun (WGS) entry which is preliminary data.</text>
</comment>
<sequence length="28" mass="3133">MQERDCRYGLAFMCIGVGQGNSTIIKKL</sequence>
<dbReference type="AlphaFoldDB" id="A0A6L3V095"/>
<gene>
    <name evidence="1" type="ORF">F7731_20195</name>
</gene>
<evidence type="ECO:0000313" key="1">
    <source>
        <dbReference type="EMBL" id="KAB2330521.1"/>
    </source>
</evidence>
<protein>
    <submittedName>
        <fullName evidence="1">Uncharacterized protein</fullName>
    </submittedName>
</protein>
<proteinExistence type="predicted"/>
<accession>A0A6L3V095</accession>
<keyword evidence="2" id="KW-1185">Reference proteome</keyword>
<reference evidence="1 2" key="1">
    <citation type="journal article" date="2016" name="Antonie Van Leeuwenhoek">
        <title>Bacillus depressus sp. nov., isolated from soil of a sunflower field.</title>
        <authorList>
            <person name="Wei X."/>
            <person name="Xin D."/>
            <person name="Xin Y."/>
            <person name="Zhang H."/>
            <person name="Wang T."/>
            <person name="Zhang J."/>
        </authorList>
    </citation>
    <scope>NUCLEOTIDE SEQUENCE [LARGE SCALE GENOMIC DNA]</scope>
    <source>
        <strain evidence="1 2">BZ1</strain>
    </source>
</reference>
<name>A0A6L3V095_9BACI</name>
<dbReference type="EMBL" id="WBOS01000014">
    <property type="protein sequence ID" value="KAB2330521.1"/>
    <property type="molecule type" value="Genomic_DNA"/>
</dbReference>
<evidence type="ECO:0000313" key="2">
    <source>
        <dbReference type="Proteomes" id="UP000481030"/>
    </source>
</evidence>
<organism evidence="1 2">
    <name type="scientific">Cytobacillus depressus</name>
    <dbReference type="NCBI Taxonomy" id="1602942"/>
    <lineage>
        <taxon>Bacteria</taxon>
        <taxon>Bacillati</taxon>
        <taxon>Bacillota</taxon>
        <taxon>Bacilli</taxon>
        <taxon>Bacillales</taxon>
        <taxon>Bacillaceae</taxon>
        <taxon>Cytobacillus</taxon>
    </lineage>
</organism>